<dbReference type="InterPro" id="IPR049704">
    <property type="entry name" value="Aminotrans_3_PPA_site"/>
</dbReference>
<accession>A0ABQ3H344</accession>
<dbReference type="PANTHER" id="PTHR11986">
    <property type="entry name" value="AMINOTRANSFERASE CLASS III"/>
    <property type="match status" value="1"/>
</dbReference>
<evidence type="ECO:0000256" key="3">
    <source>
        <dbReference type="ARBA" id="ARBA00022576"/>
    </source>
</evidence>
<evidence type="ECO:0000256" key="5">
    <source>
        <dbReference type="ARBA" id="ARBA00022898"/>
    </source>
</evidence>
<dbReference type="InterPro" id="IPR015422">
    <property type="entry name" value="PyrdxlP-dep_Trfase_small"/>
</dbReference>
<proteinExistence type="inferred from homology"/>
<name>A0ABQ3H344_9NEIS</name>
<evidence type="ECO:0000256" key="4">
    <source>
        <dbReference type="ARBA" id="ARBA00022679"/>
    </source>
</evidence>
<gene>
    <name evidence="7" type="primary">gabT</name>
    <name evidence="7" type="ORF">GCM10007350_32690</name>
</gene>
<comment type="similarity">
    <text evidence="2 6">Belongs to the class-III pyridoxal-phosphate-dependent aminotransferase family.</text>
</comment>
<dbReference type="SUPFAM" id="SSF53383">
    <property type="entry name" value="PLP-dependent transferases"/>
    <property type="match status" value="1"/>
</dbReference>
<keyword evidence="4" id="KW-0808">Transferase</keyword>
<dbReference type="EMBL" id="BMYO01000009">
    <property type="protein sequence ID" value="GHD68065.1"/>
    <property type="molecule type" value="Genomic_DNA"/>
</dbReference>
<evidence type="ECO:0000313" key="7">
    <source>
        <dbReference type="EMBL" id="GHD68065.1"/>
    </source>
</evidence>
<dbReference type="InterPro" id="IPR015421">
    <property type="entry name" value="PyrdxlP-dep_Trfase_major"/>
</dbReference>
<comment type="caution">
    <text evidence="7">The sequence shown here is derived from an EMBL/GenBank/DDBJ whole genome shotgun (WGS) entry which is preliminary data.</text>
</comment>
<organism evidence="7 8">
    <name type="scientific">Jeongeupia chitinilytica</name>
    <dbReference type="NCBI Taxonomy" id="1041641"/>
    <lineage>
        <taxon>Bacteria</taxon>
        <taxon>Pseudomonadati</taxon>
        <taxon>Pseudomonadota</taxon>
        <taxon>Betaproteobacteria</taxon>
        <taxon>Neisseriales</taxon>
        <taxon>Chitinibacteraceae</taxon>
        <taxon>Jeongeupia</taxon>
    </lineage>
</organism>
<protein>
    <submittedName>
        <fullName evidence="7">4-aminobutyrate transaminase</fullName>
    </submittedName>
</protein>
<dbReference type="InterPro" id="IPR050103">
    <property type="entry name" value="Class-III_PLP-dep_AT"/>
</dbReference>
<keyword evidence="8" id="KW-1185">Reference proteome</keyword>
<dbReference type="PANTHER" id="PTHR11986:SF79">
    <property type="entry name" value="ACETYLORNITHINE AMINOTRANSFERASE, MITOCHONDRIAL"/>
    <property type="match status" value="1"/>
</dbReference>
<keyword evidence="3" id="KW-0032">Aminotransferase</keyword>
<evidence type="ECO:0000313" key="8">
    <source>
        <dbReference type="Proteomes" id="UP000604737"/>
    </source>
</evidence>
<dbReference type="InterPro" id="IPR005814">
    <property type="entry name" value="Aminotrans_3"/>
</dbReference>
<evidence type="ECO:0000256" key="6">
    <source>
        <dbReference type="RuleBase" id="RU003560"/>
    </source>
</evidence>
<comment type="cofactor">
    <cofactor evidence="1">
        <name>pyridoxal 5'-phosphate</name>
        <dbReference type="ChEBI" id="CHEBI:597326"/>
    </cofactor>
</comment>
<evidence type="ECO:0000256" key="2">
    <source>
        <dbReference type="ARBA" id="ARBA00008954"/>
    </source>
</evidence>
<keyword evidence="5 6" id="KW-0663">Pyridoxal phosphate</keyword>
<evidence type="ECO:0000256" key="1">
    <source>
        <dbReference type="ARBA" id="ARBA00001933"/>
    </source>
</evidence>
<sequence length="428" mass="44702">MPSNESNAELDRRRLAATPRGVGVGTAVFAARARNAELWDVEGRRYIDFASGIAVLNTGHLHPKVQAAVAAQLAQFSHSCYQVVPYAGYVELAEKLNARVPIAGPTKTFFVTTGAEAVENAVKIARIHTGRSGVIAFAGGFHGRTLLGLALTGKVAPYKLGFGPFPAEIYHAPFPNPLHGISVDDALAGLQGLFKTSIEAGRVAAIIVEPVQGEGGFYPAPAGFMRALRQLCDIHGIVLVADEIQTGFGRTGRLFAMEHHDVEADLITMAKSLAGGFPLAGVCGRAGIMDAAEPGGLGGTYGGSPIGIAAALAVLDVIDAEGLCQRAVVIGDRITARLNALRADVPQIAEVRGTGAMVAVEFFENGQPSPAFTARVRAAAHARGLLLLSCGSHGNVVRFLCPLTIEDAVLDEALDIVDTSLHDAALHE</sequence>
<dbReference type="Gene3D" id="3.40.640.10">
    <property type="entry name" value="Type I PLP-dependent aspartate aminotransferase-like (Major domain)"/>
    <property type="match status" value="1"/>
</dbReference>
<dbReference type="Proteomes" id="UP000604737">
    <property type="component" value="Unassembled WGS sequence"/>
</dbReference>
<dbReference type="NCBIfam" id="TIGR00700">
    <property type="entry name" value="GABAtrnsam"/>
    <property type="match status" value="1"/>
</dbReference>
<dbReference type="Pfam" id="PF00202">
    <property type="entry name" value="Aminotran_3"/>
    <property type="match status" value="1"/>
</dbReference>
<dbReference type="PROSITE" id="PS00600">
    <property type="entry name" value="AA_TRANSFER_CLASS_3"/>
    <property type="match status" value="1"/>
</dbReference>
<dbReference type="CDD" id="cd00610">
    <property type="entry name" value="OAT_like"/>
    <property type="match status" value="1"/>
</dbReference>
<dbReference type="PIRSF" id="PIRSF000521">
    <property type="entry name" value="Transaminase_4ab_Lys_Orn"/>
    <property type="match status" value="1"/>
</dbReference>
<dbReference type="InterPro" id="IPR015424">
    <property type="entry name" value="PyrdxlP-dep_Trfase"/>
</dbReference>
<dbReference type="RefSeq" id="WP_189461983.1">
    <property type="nucleotide sequence ID" value="NZ_BMYO01000009.1"/>
</dbReference>
<reference evidence="8" key="1">
    <citation type="journal article" date="2019" name="Int. J. Syst. Evol. Microbiol.">
        <title>The Global Catalogue of Microorganisms (GCM) 10K type strain sequencing project: providing services to taxonomists for standard genome sequencing and annotation.</title>
        <authorList>
            <consortium name="The Broad Institute Genomics Platform"/>
            <consortium name="The Broad Institute Genome Sequencing Center for Infectious Disease"/>
            <person name="Wu L."/>
            <person name="Ma J."/>
        </authorList>
    </citation>
    <scope>NUCLEOTIDE SEQUENCE [LARGE SCALE GENOMIC DNA]</scope>
    <source>
        <strain evidence="8">KCTC 23701</strain>
    </source>
</reference>
<dbReference type="Gene3D" id="3.90.1150.10">
    <property type="entry name" value="Aspartate Aminotransferase, domain 1"/>
    <property type="match status" value="1"/>
</dbReference>
<dbReference type="InterPro" id="IPR004632">
    <property type="entry name" value="4NH2But_aminotransferase_bac"/>
</dbReference>